<sequence>MDTTSYDKLALFYDLLMQGIDYEAWVSYVEELIGHFQGSTQSVADLACGTGNSTIPWSKRGYSTIGIDLSAEMLEIARRKSAVQGYAIEFQQGDLRSFELADQVDLAVCFQDGFNYILDSKDLAAAFQSVFNNLHQEGFFIFDLNYLPRLMPEKDEIYTAEEEEYALTWRTRYMEKEQLWEIKITGKIIGDGEDEHFSETHREKIYESEDVWLLLTELGFTVLGTYQAFTFSPPHEGTPRVVYVAQKSIPEK</sequence>
<keyword evidence="1 3" id="KW-0808">Transferase</keyword>
<dbReference type="PANTHER" id="PTHR43861">
    <property type="entry name" value="TRANS-ACONITATE 2-METHYLTRANSFERASE-RELATED"/>
    <property type="match status" value="1"/>
</dbReference>
<name>A0A0B7MDF0_9FIRM</name>
<keyword evidence="3" id="KW-0489">Methyltransferase</keyword>
<evidence type="ECO:0000259" key="2">
    <source>
        <dbReference type="Pfam" id="PF13649"/>
    </source>
</evidence>
<evidence type="ECO:0000313" key="4">
    <source>
        <dbReference type="Proteomes" id="UP000046155"/>
    </source>
</evidence>
<dbReference type="AlphaFoldDB" id="A0A0B7MDF0"/>
<reference evidence="4" key="1">
    <citation type="submission" date="2015-01" db="EMBL/GenBank/DDBJ databases">
        <authorList>
            <person name="Manzoor Shahid"/>
            <person name="Zubair Saima"/>
        </authorList>
    </citation>
    <scope>NUCLEOTIDE SEQUENCE [LARGE SCALE GENOMIC DNA]</scope>
    <source>
        <strain evidence="4">Sp3</strain>
    </source>
</reference>
<dbReference type="GO" id="GO:0032259">
    <property type="term" value="P:methylation"/>
    <property type="evidence" value="ECO:0007669"/>
    <property type="project" value="UniProtKB-KW"/>
</dbReference>
<keyword evidence="4" id="KW-1185">Reference proteome</keyword>
<dbReference type="Gene3D" id="2.20.25.110">
    <property type="entry name" value="S-adenosyl-L-methionine-dependent methyltransferases"/>
    <property type="match status" value="1"/>
</dbReference>
<feature type="domain" description="Methyltransferase" evidence="2">
    <location>
        <begin position="43"/>
        <end position="138"/>
    </location>
</feature>
<dbReference type="Pfam" id="PF13649">
    <property type="entry name" value="Methyltransf_25"/>
    <property type="match status" value="1"/>
</dbReference>
<dbReference type="InterPro" id="IPR041698">
    <property type="entry name" value="Methyltransf_25"/>
</dbReference>
<evidence type="ECO:0000256" key="1">
    <source>
        <dbReference type="ARBA" id="ARBA00022679"/>
    </source>
</evidence>
<proteinExistence type="predicted"/>
<dbReference type="GO" id="GO:0008168">
    <property type="term" value="F:methyltransferase activity"/>
    <property type="evidence" value="ECO:0007669"/>
    <property type="project" value="UniProtKB-KW"/>
</dbReference>
<protein>
    <submittedName>
        <fullName evidence="3">Methyltransferase type 11</fullName>
    </submittedName>
</protein>
<accession>A0A0B7MDF0</accession>
<evidence type="ECO:0000313" key="3">
    <source>
        <dbReference type="EMBL" id="CEO88110.1"/>
    </source>
</evidence>
<dbReference type="CDD" id="cd02440">
    <property type="entry name" value="AdoMet_MTases"/>
    <property type="match status" value="1"/>
</dbReference>
<dbReference type="Proteomes" id="UP000046155">
    <property type="component" value="Unassembled WGS sequence"/>
</dbReference>
<gene>
    <name evidence="3" type="ORF">SSCH_1480008</name>
</gene>
<dbReference type="EMBL" id="CDRZ01000055">
    <property type="protein sequence ID" value="CEO88110.1"/>
    <property type="molecule type" value="Genomic_DNA"/>
</dbReference>
<dbReference type="InterPro" id="IPR029063">
    <property type="entry name" value="SAM-dependent_MTases_sf"/>
</dbReference>
<dbReference type="SUPFAM" id="SSF53335">
    <property type="entry name" value="S-adenosyl-L-methionine-dependent methyltransferases"/>
    <property type="match status" value="1"/>
</dbReference>
<dbReference type="Gene3D" id="3.40.50.150">
    <property type="entry name" value="Vaccinia Virus protein VP39"/>
    <property type="match status" value="1"/>
</dbReference>
<organism evidence="3 4">
    <name type="scientific">Syntrophaceticus schinkii</name>
    <dbReference type="NCBI Taxonomy" id="499207"/>
    <lineage>
        <taxon>Bacteria</taxon>
        <taxon>Bacillati</taxon>
        <taxon>Bacillota</taxon>
        <taxon>Clostridia</taxon>
        <taxon>Thermoanaerobacterales</taxon>
        <taxon>Thermoanaerobacterales Family III. Incertae Sedis</taxon>
        <taxon>Syntrophaceticus</taxon>
    </lineage>
</organism>